<evidence type="ECO:0000313" key="3">
    <source>
        <dbReference type="Proteomes" id="UP000007431"/>
    </source>
</evidence>
<feature type="region of interest" description="Disordered" evidence="1">
    <location>
        <begin position="147"/>
        <end position="188"/>
    </location>
</feature>
<keyword evidence="3" id="KW-1185">Reference proteome</keyword>
<dbReference type="AlphaFoldDB" id="D8QFD6"/>
<feature type="compositionally biased region" description="Low complexity" evidence="1">
    <location>
        <begin position="163"/>
        <end position="172"/>
    </location>
</feature>
<protein>
    <submittedName>
        <fullName evidence="2">Uncharacterized protein</fullName>
    </submittedName>
</protein>
<evidence type="ECO:0000256" key="1">
    <source>
        <dbReference type="SAM" id="MobiDB-lite"/>
    </source>
</evidence>
<accession>D8QFD6</accession>
<organism evidence="3">
    <name type="scientific">Schizophyllum commune (strain H4-8 / FGSC 9210)</name>
    <name type="common">Split gill fungus</name>
    <dbReference type="NCBI Taxonomy" id="578458"/>
    <lineage>
        <taxon>Eukaryota</taxon>
        <taxon>Fungi</taxon>
        <taxon>Dikarya</taxon>
        <taxon>Basidiomycota</taxon>
        <taxon>Agaricomycotina</taxon>
        <taxon>Agaricomycetes</taxon>
        <taxon>Agaricomycetidae</taxon>
        <taxon>Agaricales</taxon>
        <taxon>Schizophyllaceae</taxon>
        <taxon>Schizophyllum</taxon>
    </lineage>
</organism>
<dbReference type="VEuPathDB" id="FungiDB:SCHCODRAFT_02671593"/>
<dbReference type="EMBL" id="GL377311">
    <property type="protein sequence ID" value="EFI93390.1"/>
    <property type="molecule type" value="Genomic_DNA"/>
</dbReference>
<dbReference type="Proteomes" id="UP000007431">
    <property type="component" value="Unassembled WGS sequence"/>
</dbReference>
<gene>
    <name evidence="2" type="ORF">SCHCODRAFT_112573</name>
</gene>
<feature type="region of interest" description="Disordered" evidence="1">
    <location>
        <begin position="262"/>
        <end position="283"/>
    </location>
</feature>
<reference evidence="2 3" key="1">
    <citation type="journal article" date="2010" name="Nat. Biotechnol.">
        <title>Genome sequence of the model mushroom Schizophyllum commune.</title>
        <authorList>
            <person name="Ohm R.A."/>
            <person name="de Jong J.F."/>
            <person name="Lugones L.G."/>
            <person name="Aerts A."/>
            <person name="Kothe E."/>
            <person name="Stajich J.E."/>
            <person name="de Vries R.P."/>
            <person name="Record E."/>
            <person name="Levasseur A."/>
            <person name="Baker S.E."/>
            <person name="Bartholomew K.A."/>
            <person name="Coutinho P.M."/>
            <person name="Erdmann S."/>
            <person name="Fowler T.J."/>
            <person name="Gathman A.C."/>
            <person name="Lombard V."/>
            <person name="Henrissat B."/>
            <person name="Knabe N."/>
            <person name="Kuees U."/>
            <person name="Lilly W.W."/>
            <person name="Lindquist E."/>
            <person name="Lucas S."/>
            <person name="Magnuson J.K."/>
            <person name="Piumi F."/>
            <person name="Raudaskoski M."/>
            <person name="Salamov A."/>
            <person name="Schmutz J."/>
            <person name="Schwarze F.W.M.R."/>
            <person name="vanKuyk P.A."/>
            <person name="Horton J.S."/>
            <person name="Grigoriev I.V."/>
            <person name="Woesten H.A.B."/>
        </authorList>
    </citation>
    <scope>NUCLEOTIDE SEQUENCE [LARGE SCALE GENOMIC DNA]</scope>
    <source>
        <strain evidence="3">H4-8 / FGSC 9210</strain>
    </source>
</reference>
<evidence type="ECO:0000313" key="2">
    <source>
        <dbReference type="EMBL" id="EFI93390.1"/>
    </source>
</evidence>
<proteinExistence type="predicted"/>
<sequence>MTILSERGVAYALPIATSSSNPLAPPSSRPVPHDPPLAAHPLRRSPADVCAPPPRPIWSTARSSNGRTAQMAITQERAVYDATPTCSMYAGAEGIVSRAAARSHKEHTRANDLRLARAPTQERGEGLGRAHCADLCADSPCLNTTTATLSRPHQSSLTPPPQSHVSPPSSRPALSEHVSPPTSAPPAHTCATSLLLNRPSTRCPNTTTTFRSGMALEESPITDHVRLTRPPAAFDPACSVVTGHEQEGGDGLHRVRADLMPATHASPGRHLPATSRPSSYIPD</sequence>
<feature type="compositionally biased region" description="Pro residues" evidence="1">
    <location>
        <begin position="23"/>
        <end position="35"/>
    </location>
</feature>
<dbReference type="HOGENOM" id="CLU_984061_0_0_1"/>
<feature type="non-terminal residue" evidence="2">
    <location>
        <position position="283"/>
    </location>
</feature>
<dbReference type="InParanoid" id="D8QFD6"/>
<feature type="compositionally biased region" description="Polar residues" evidence="1">
    <location>
        <begin position="147"/>
        <end position="157"/>
    </location>
</feature>
<feature type="region of interest" description="Disordered" evidence="1">
    <location>
        <begin position="17"/>
        <end position="51"/>
    </location>
</feature>
<name>D8QFD6_SCHCM</name>